<gene>
    <name evidence="5" type="ORF">PVAND_002041</name>
</gene>
<dbReference type="Proteomes" id="UP001107558">
    <property type="component" value="Chromosome 3"/>
</dbReference>
<keyword evidence="6" id="KW-1185">Reference proteome</keyword>
<dbReference type="InterPro" id="IPR001841">
    <property type="entry name" value="Znf_RING"/>
</dbReference>
<evidence type="ECO:0000256" key="3">
    <source>
        <dbReference type="PROSITE-ProRule" id="PRU00175"/>
    </source>
</evidence>
<dbReference type="SUPFAM" id="SSF57850">
    <property type="entry name" value="RING/U-box"/>
    <property type="match status" value="1"/>
</dbReference>
<protein>
    <recommendedName>
        <fullName evidence="4">RING-type domain-containing protein</fullName>
    </recommendedName>
</protein>
<sequence length="111" mass="13251">MEFKCLFCQHDIKDGELMCKSSCEHLIHEYCIDVMKSYNEHHCKFCKKIIIVYSHFLEFDLCRAVTINSMITIVEKLDEIVKLMSKRDQKLTELTKNYQDIADKINNQKRI</sequence>
<evidence type="ECO:0000313" key="5">
    <source>
        <dbReference type="EMBL" id="KAG5671870.1"/>
    </source>
</evidence>
<proteinExistence type="predicted"/>
<evidence type="ECO:0000313" key="6">
    <source>
        <dbReference type="Proteomes" id="UP001107558"/>
    </source>
</evidence>
<keyword evidence="1 3" id="KW-0479">Metal-binding</keyword>
<comment type="caution">
    <text evidence="5">The sequence shown here is derived from an EMBL/GenBank/DDBJ whole genome shotgun (WGS) entry which is preliminary data.</text>
</comment>
<dbReference type="PROSITE" id="PS50089">
    <property type="entry name" value="ZF_RING_2"/>
    <property type="match status" value="1"/>
</dbReference>
<evidence type="ECO:0000256" key="2">
    <source>
        <dbReference type="ARBA" id="ARBA00022833"/>
    </source>
</evidence>
<accession>A0A9J6BR67</accession>
<organism evidence="5 6">
    <name type="scientific">Polypedilum vanderplanki</name>
    <name type="common">Sleeping chironomid midge</name>
    <dbReference type="NCBI Taxonomy" id="319348"/>
    <lineage>
        <taxon>Eukaryota</taxon>
        <taxon>Metazoa</taxon>
        <taxon>Ecdysozoa</taxon>
        <taxon>Arthropoda</taxon>
        <taxon>Hexapoda</taxon>
        <taxon>Insecta</taxon>
        <taxon>Pterygota</taxon>
        <taxon>Neoptera</taxon>
        <taxon>Endopterygota</taxon>
        <taxon>Diptera</taxon>
        <taxon>Nematocera</taxon>
        <taxon>Chironomoidea</taxon>
        <taxon>Chironomidae</taxon>
        <taxon>Chironominae</taxon>
        <taxon>Polypedilum</taxon>
        <taxon>Polypedilum</taxon>
    </lineage>
</organism>
<feature type="domain" description="RING-type" evidence="4">
    <location>
        <begin position="5"/>
        <end position="47"/>
    </location>
</feature>
<reference evidence="5" key="1">
    <citation type="submission" date="2021-03" db="EMBL/GenBank/DDBJ databases">
        <title>Chromosome level genome of the anhydrobiotic midge Polypedilum vanderplanki.</title>
        <authorList>
            <person name="Yoshida Y."/>
            <person name="Kikawada T."/>
            <person name="Gusev O."/>
        </authorList>
    </citation>
    <scope>NUCLEOTIDE SEQUENCE</scope>
    <source>
        <strain evidence="5">NIAS01</strain>
        <tissue evidence="5">Whole body or cell culture</tissue>
    </source>
</reference>
<evidence type="ECO:0000256" key="1">
    <source>
        <dbReference type="ARBA" id="ARBA00022771"/>
    </source>
</evidence>
<evidence type="ECO:0000259" key="4">
    <source>
        <dbReference type="PROSITE" id="PS50089"/>
    </source>
</evidence>
<keyword evidence="1 3" id="KW-0863">Zinc-finger</keyword>
<keyword evidence="2" id="KW-0862">Zinc</keyword>
<dbReference type="EMBL" id="JADBJN010000003">
    <property type="protein sequence ID" value="KAG5671870.1"/>
    <property type="molecule type" value="Genomic_DNA"/>
</dbReference>
<dbReference type="GO" id="GO:0008270">
    <property type="term" value="F:zinc ion binding"/>
    <property type="evidence" value="ECO:0007669"/>
    <property type="project" value="UniProtKB-KW"/>
</dbReference>
<name>A0A9J6BR67_POLVA</name>
<dbReference type="AlphaFoldDB" id="A0A9J6BR67"/>